<accession>A0ABU3DV68</accession>
<comment type="caution">
    <text evidence="4">The sequence shown here is derived from an EMBL/GenBank/DDBJ whole genome shotgun (WGS) entry which is preliminary data.</text>
</comment>
<reference evidence="4 5" key="1">
    <citation type="submission" date="2023-09" db="EMBL/GenBank/DDBJ databases">
        <authorList>
            <person name="Rey-Velasco X."/>
        </authorList>
    </citation>
    <scope>NUCLEOTIDE SEQUENCE [LARGE SCALE GENOMIC DNA]</scope>
    <source>
        <strain evidence="4 5">F225</strain>
    </source>
</reference>
<keyword evidence="1" id="KW-1133">Transmembrane helix</keyword>
<proteinExistence type="predicted"/>
<dbReference type="Pfam" id="PF13559">
    <property type="entry name" value="DUF4129"/>
    <property type="match status" value="1"/>
</dbReference>
<gene>
    <name evidence="4" type="ORF">RM541_14620</name>
</gene>
<dbReference type="Proteomes" id="UP001253848">
    <property type="component" value="Unassembled WGS sequence"/>
</dbReference>
<evidence type="ECO:0000259" key="3">
    <source>
        <dbReference type="Pfam" id="PF13559"/>
    </source>
</evidence>
<dbReference type="EMBL" id="JAVRHN010000012">
    <property type="protein sequence ID" value="MDT0687600.1"/>
    <property type="molecule type" value="Genomic_DNA"/>
</dbReference>
<keyword evidence="1" id="KW-0472">Membrane</keyword>
<feature type="signal peptide" evidence="2">
    <location>
        <begin position="1"/>
        <end position="22"/>
    </location>
</feature>
<feature type="chain" id="PRO_5046039732" evidence="2">
    <location>
        <begin position="23"/>
        <end position="254"/>
    </location>
</feature>
<protein>
    <submittedName>
        <fullName evidence="4">DUF4129 domain-containing protein</fullName>
    </submittedName>
</protein>
<feature type="transmembrane region" description="Helical" evidence="1">
    <location>
        <begin position="98"/>
        <end position="122"/>
    </location>
</feature>
<keyword evidence="1" id="KW-0812">Transmembrane</keyword>
<sequence length="254" mass="30122">MIRFILAISLCFLCFGNVFPQAEGTTDSIAEIKYDRNEDLKPATFNKSEIEAYKSLEEFDYLDLVENDSWWTRFKRFINLKYEQFTAWLFGDYTPGGFLQFIIMIFPYVILAIVLGFVFWLITRLDPGSSLLSTPVEPEVFLSEEEEIIQSKDINRLIEEAIANKQYRLAVRYYYLLNLKRLDENGIISYQFQKTNQDYSAEIQKETIKHQFRKITRLYDFIWYGDFKVSETDFRLAERGFIQMNSILENSSNE</sequence>
<dbReference type="InterPro" id="IPR025403">
    <property type="entry name" value="TgpA-like_C"/>
</dbReference>
<keyword evidence="2" id="KW-0732">Signal</keyword>
<name>A0ABU3DV68_9FLAO</name>
<evidence type="ECO:0000313" key="4">
    <source>
        <dbReference type="EMBL" id="MDT0687600.1"/>
    </source>
</evidence>
<keyword evidence="5" id="KW-1185">Reference proteome</keyword>
<evidence type="ECO:0000256" key="1">
    <source>
        <dbReference type="SAM" id="Phobius"/>
    </source>
</evidence>
<organism evidence="4 5">
    <name type="scientific">Autumnicola psychrophila</name>
    <dbReference type="NCBI Taxonomy" id="3075592"/>
    <lineage>
        <taxon>Bacteria</taxon>
        <taxon>Pseudomonadati</taxon>
        <taxon>Bacteroidota</taxon>
        <taxon>Flavobacteriia</taxon>
        <taxon>Flavobacteriales</taxon>
        <taxon>Flavobacteriaceae</taxon>
        <taxon>Autumnicola</taxon>
    </lineage>
</organism>
<feature type="domain" description="Protein-glutamine gamma-glutamyltransferase-like C-terminal" evidence="3">
    <location>
        <begin position="179"/>
        <end position="239"/>
    </location>
</feature>
<dbReference type="RefSeq" id="WP_311500873.1">
    <property type="nucleotide sequence ID" value="NZ_JAVRHN010000012.1"/>
</dbReference>
<evidence type="ECO:0000256" key="2">
    <source>
        <dbReference type="SAM" id="SignalP"/>
    </source>
</evidence>
<evidence type="ECO:0000313" key="5">
    <source>
        <dbReference type="Proteomes" id="UP001253848"/>
    </source>
</evidence>